<evidence type="ECO:0000313" key="3">
    <source>
        <dbReference type="Proteomes" id="UP000002668"/>
    </source>
</evidence>
<dbReference type="HOGENOM" id="CLU_2400088_0_0_1"/>
<reference evidence="3" key="1">
    <citation type="journal article" date="2011" name="Nat. Commun.">
        <title>Effector diversification within compartments of the Leptosphaeria maculans genome affected by Repeat-Induced Point mutations.</title>
        <authorList>
            <person name="Rouxel T."/>
            <person name="Grandaubert J."/>
            <person name="Hane J.K."/>
            <person name="Hoede C."/>
            <person name="van de Wouw A.P."/>
            <person name="Couloux A."/>
            <person name="Dominguez V."/>
            <person name="Anthouard V."/>
            <person name="Bally P."/>
            <person name="Bourras S."/>
            <person name="Cozijnsen A.J."/>
            <person name="Ciuffetti L.M."/>
            <person name="Degrave A."/>
            <person name="Dilmaghani A."/>
            <person name="Duret L."/>
            <person name="Fudal I."/>
            <person name="Goodwin S.B."/>
            <person name="Gout L."/>
            <person name="Glaser N."/>
            <person name="Linglin J."/>
            <person name="Kema G.H.J."/>
            <person name="Lapalu N."/>
            <person name="Lawrence C.B."/>
            <person name="May K."/>
            <person name="Meyer M."/>
            <person name="Ollivier B."/>
            <person name="Poulain J."/>
            <person name="Schoch C.L."/>
            <person name="Simon A."/>
            <person name="Spatafora J.W."/>
            <person name="Stachowiak A."/>
            <person name="Turgeon B.G."/>
            <person name="Tyler B.M."/>
            <person name="Vincent D."/>
            <person name="Weissenbach J."/>
            <person name="Amselem J."/>
            <person name="Quesneville H."/>
            <person name="Oliver R.P."/>
            <person name="Wincker P."/>
            <person name="Balesdent M.-H."/>
            <person name="Howlett B.J."/>
        </authorList>
    </citation>
    <scope>NUCLEOTIDE SEQUENCE [LARGE SCALE GENOMIC DNA]</scope>
    <source>
        <strain evidence="3">JN3 / isolate v23.1.3 / race Av1-4-5-6-7-8</strain>
    </source>
</reference>
<gene>
    <name evidence="2" type="ORF">LEMA_uP005170.1</name>
</gene>
<keyword evidence="3" id="KW-1185">Reference proteome</keyword>
<organism evidence="2 3">
    <name type="scientific">Leptosphaeria maculans (strain JN3 / isolate v23.1.3 / race Av1-4-5-6-7-8)</name>
    <name type="common">Blackleg fungus</name>
    <name type="synonym">Phoma lingam</name>
    <dbReference type="NCBI Taxonomy" id="985895"/>
    <lineage>
        <taxon>Eukaryota</taxon>
        <taxon>Fungi</taxon>
        <taxon>Dikarya</taxon>
        <taxon>Ascomycota</taxon>
        <taxon>Pezizomycotina</taxon>
        <taxon>Dothideomycetes</taxon>
        <taxon>Pleosporomycetidae</taxon>
        <taxon>Pleosporales</taxon>
        <taxon>Pleosporineae</taxon>
        <taxon>Leptosphaeriaceae</taxon>
        <taxon>Plenodomus</taxon>
        <taxon>Plenodomus lingam/Leptosphaeria maculans species complex</taxon>
    </lineage>
</organism>
<evidence type="ECO:0000313" key="2">
    <source>
        <dbReference type="EMBL" id="CBY01730.1"/>
    </source>
</evidence>
<keyword evidence="1" id="KW-0732">Signal</keyword>
<dbReference type="Proteomes" id="UP000002668">
    <property type="component" value="Genome"/>
</dbReference>
<evidence type="ECO:0000256" key="1">
    <source>
        <dbReference type="SAM" id="SignalP"/>
    </source>
</evidence>
<sequence length="93" mass="10631">MHFPTILTLATLLGLSTAKHGPVLKPVYTCCLNIDHTVCLETQKPIEYAGTHDCAYHPLKPLIENVPDVGTKHWNDCRDPKKKSYWCVHFTEW</sequence>
<dbReference type="EMBL" id="FP929139">
    <property type="protein sequence ID" value="CBY01730.1"/>
    <property type="molecule type" value="Genomic_DNA"/>
</dbReference>
<dbReference type="InParanoid" id="E5AEU1"/>
<dbReference type="AlphaFoldDB" id="E5AEU1"/>
<dbReference type="VEuPathDB" id="FungiDB:LEMA_uP005170.1"/>
<feature type="chain" id="PRO_5003193732" evidence="1">
    <location>
        <begin position="19"/>
        <end position="93"/>
    </location>
</feature>
<feature type="signal peptide" evidence="1">
    <location>
        <begin position="1"/>
        <end position="18"/>
    </location>
</feature>
<name>E5AEU1_LEPMJ</name>
<proteinExistence type="predicted"/>
<accession>E5AEU1</accession>
<protein>
    <submittedName>
        <fullName evidence="2">Predicted protein</fullName>
    </submittedName>
</protein>